<dbReference type="EMBL" id="PGTM01000101">
    <property type="protein sequence ID" value="PJF35875.1"/>
    <property type="molecule type" value="Genomic_DNA"/>
</dbReference>
<name>A0A2M8PE92_9CHLR</name>
<dbReference type="Proteomes" id="UP000229681">
    <property type="component" value="Unassembled WGS sequence"/>
</dbReference>
<keyword evidence="1" id="KW-0472">Membrane</keyword>
<keyword evidence="1" id="KW-0812">Transmembrane</keyword>
<reference evidence="2 3" key="1">
    <citation type="submission" date="2017-11" db="EMBL/GenBank/DDBJ databases">
        <title>Evolution of Phototrophy in the Chloroflexi Phylum Driven by Horizontal Gene Transfer.</title>
        <authorList>
            <person name="Ward L.M."/>
            <person name="Hemp J."/>
            <person name="Shih P.M."/>
            <person name="Mcglynn S.E."/>
            <person name="Fischer W."/>
        </authorList>
    </citation>
    <scope>NUCLEOTIDE SEQUENCE [LARGE SCALE GENOMIC DNA]</scope>
    <source>
        <strain evidence="2">JP3_13</strain>
    </source>
</reference>
<keyword evidence="1" id="KW-1133">Transmembrane helix</keyword>
<dbReference type="AlphaFoldDB" id="A0A2M8PE92"/>
<evidence type="ECO:0000313" key="2">
    <source>
        <dbReference type="EMBL" id="PJF35875.1"/>
    </source>
</evidence>
<evidence type="ECO:0000256" key="1">
    <source>
        <dbReference type="SAM" id="Phobius"/>
    </source>
</evidence>
<organism evidence="2 3">
    <name type="scientific">Candidatus Thermofonsia Clade 1 bacterium</name>
    <dbReference type="NCBI Taxonomy" id="2364210"/>
    <lineage>
        <taxon>Bacteria</taxon>
        <taxon>Bacillati</taxon>
        <taxon>Chloroflexota</taxon>
        <taxon>Candidatus Thermofontia</taxon>
        <taxon>Candidatus Thermofonsia Clade 1</taxon>
    </lineage>
</organism>
<evidence type="ECO:0000313" key="3">
    <source>
        <dbReference type="Proteomes" id="UP000229681"/>
    </source>
</evidence>
<accession>A0A2M8PE92</accession>
<comment type="caution">
    <text evidence="2">The sequence shown here is derived from an EMBL/GenBank/DDBJ whole genome shotgun (WGS) entry which is preliminary data.</text>
</comment>
<feature type="transmembrane region" description="Helical" evidence="1">
    <location>
        <begin position="6"/>
        <end position="29"/>
    </location>
</feature>
<gene>
    <name evidence="2" type="ORF">CUN49_08295</name>
</gene>
<protein>
    <submittedName>
        <fullName evidence="2">Uncharacterized protein</fullName>
    </submittedName>
</protein>
<proteinExistence type="predicted"/>
<feature type="transmembrane region" description="Helical" evidence="1">
    <location>
        <begin position="66"/>
        <end position="87"/>
    </location>
</feature>
<feature type="transmembrane region" description="Helical" evidence="1">
    <location>
        <begin position="41"/>
        <end position="60"/>
    </location>
</feature>
<sequence length="93" mass="10640">MDEIALHQILIALTWLLLLLLLLMLWLLARFFERLSGKRTFHRWLLAPSALFTLAALENLTAPERLSAPLAAFLGGLCLSIFCLSLYRQMTLR</sequence>